<proteinExistence type="predicted"/>
<gene>
    <name evidence="2" type="primary">ORF8946</name>
</gene>
<feature type="signal peptide" evidence="1">
    <location>
        <begin position="1"/>
        <end position="23"/>
    </location>
</feature>
<feature type="chain" id="PRO_5002126242" evidence="1">
    <location>
        <begin position="24"/>
        <end position="93"/>
    </location>
</feature>
<evidence type="ECO:0000256" key="1">
    <source>
        <dbReference type="SAM" id="SignalP"/>
    </source>
</evidence>
<organism evidence="2">
    <name type="scientific">Arion vulgaris</name>
    <dbReference type="NCBI Taxonomy" id="1028688"/>
    <lineage>
        <taxon>Eukaryota</taxon>
        <taxon>Metazoa</taxon>
        <taxon>Spiralia</taxon>
        <taxon>Lophotrochozoa</taxon>
        <taxon>Mollusca</taxon>
        <taxon>Gastropoda</taxon>
        <taxon>Heterobranchia</taxon>
        <taxon>Euthyneura</taxon>
        <taxon>Panpulmonata</taxon>
        <taxon>Eupulmonata</taxon>
        <taxon>Stylommatophora</taxon>
        <taxon>Helicina</taxon>
        <taxon>Arionoidea</taxon>
        <taxon>Arionidae</taxon>
        <taxon>Arion</taxon>
    </lineage>
</organism>
<protein>
    <submittedName>
        <fullName evidence="2">Uncharacterized protein</fullName>
    </submittedName>
</protein>
<keyword evidence="1" id="KW-0732">Signal</keyword>
<sequence length="93" mass="10361">MRSYLSARDIFIVLLCDCILVQAFDYDVVVTQGDMSELKCSAVEMLLSFECKCKESDIEEVIFGRYVNDKNAPVPLAKLTKNATLEVSSAMIA</sequence>
<dbReference type="AlphaFoldDB" id="A0A0B6Y0J1"/>
<feature type="non-terminal residue" evidence="2">
    <location>
        <position position="93"/>
    </location>
</feature>
<name>A0A0B6Y0J1_9EUPU</name>
<reference evidence="2" key="1">
    <citation type="submission" date="2014-12" db="EMBL/GenBank/DDBJ databases">
        <title>Insight into the proteome of Arion vulgaris.</title>
        <authorList>
            <person name="Aradska J."/>
            <person name="Bulat T."/>
            <person name="Smidak R."/>
            <person name="Sarate P."/>
            <person name="Gangsoo J."/>
            <person name="Sialana F."/>
            <person name="Bilban M."/>
            <person name="Lubec G."/>
        </authorList>
    </citation>
    <scope>NUCLEOTIDE SEQUENCE</scope>
    <source>
        <tissue evidence="2">Skin</tissue>
    </source>
</reference>
<accession>A0A0B6Y0J1</accession>
<evidence type="ECO:0000313" key="2">
    <source>
        <dbReference type="EMBL" id="CEK49817.1"/>
    </source>
</evidence>
<dbReference type="EMBL" id="HACG01002952">
    <property type="protein sequence ID" value="CEK49817.1"/>
    <property type="molecule type" value="Transcribed_RNA"/>
</dbReference>